<feature type="region of interest" description="Disordered" evidence="1">
    <location>
        <begin position="270"/>
        <end position="335"/>
    </location>
</feature>
<dbReference type="GO" id="GO:0120206">
    <property type="term" value="C:photoreceptor distal connecting cilium"/>
    <property type="evidence" value="ECO:0007669"/>
    <property type="project" value="TreeGrafter"/>
</dbReference>
<dbReference type="GeneID" id="115904791"/>
<evidence type="ECO:0000313" key="3">
    <source>
        <dbReference type="Proteomes" id="UP000694382"/>
    </source>
</evidence>
<feature type="region of interest" description="Disordered" evidence="1">
    <location>
        <begin position="478"/>
        <end position="503"/>
    </location>
</feature>
<accession>A0A8C3Q747</accession>
<dbReference type="PANTHER" id="PTHR14917:SF2">
    <property type="entry name" value="SPERMATOGENESIS-ASSOCIATED PROTEIN 7"/>
    <property type="match status" value="1"/>
</dbReference>
<reference evidence="2" key="3">
    <citation type="submission" date="2025-09" db="UniProtKB">
        <authorList>
            <consortium name="Ensembl"/>
        </authorList>
    </citation>
    <scope>IDENTIFICATION</scope>
</reference>
<sequence>MGLRMQGGSRRSQGKMNECSALVIPRCGPASPFKGHLSNKSNAFCIGSSRNLASQYLIRDHMVVHYNRVLSAKAAVDSSLPKSRLASIKLADQQRREKLKKKIARCREKLSVCEAVSPSRPRGKGRALPSSFRKSLLEAEDGVSPSAGQAEYVSGAASSHGEDCLVHSCAGKCTRKHSRNAAGASYSSVCVSRAAGRHSVLPRSHSIESFVSVIGCSQRCQGNHSQAVGGDLLERHSECFTKSRKPFTPRTLISDAKPFLSEYRFYTPAQRRKRNHRKSQLVEAQTQTDMTSFPPEDKVPVRKVTGEKQKIKSKAEDKRYTLDEPERGVDDFQLSIPRETSWCPQKSSSSPERTDDAEEEELLYLTFIEEVTNEILRLGVFSSRVLDQLFKCHIEENKNRLDEGKMRHMLDVLKADLGCDQDSDTDPIHADQEASGPLEQQKCGTTEELEFASKGHRLRKATKNEEFLETRDLSLTKPNKCGSLSRSKRSRETRGKEDFSEDTTEIMGAGKESDFCGVVFEEHPDTSATCEAASNLFVCDSDFDVNKELGELDENFAEALHISPNYS</sequence>
<feature type="compositionally biased region" description="Basic residues" evidence="1">
    <location>
        <begin position="270"/>
        <end position="279"/>
    </location>
</feature>
<evidence type="ECO:0000313" key="2">
    <source>
        <dbReference type="Ensembl" id="ENSCPVP00000007287.2"/>
    </source>
</evidence>
<protein>
    <submittedName>
        <fullName evidence="2">Spermatosis associated 7</fullName>
    </submittedName>
</protein>
<dbReference type="Pfam" id="PF15244">
    <property type="entry name" value="HSD3"/>
    <property type="match status" value="1"/>
</dbReference>
<keyword evidence="3" id="KW-1185">Reference proteome</keyword>
<dbReference type="GO" id="GO:0005930">
    <property type="term" value="C:axoneme"/>
    <property type="evidence" value="ECO:0007669"/>
    <property type="project" value="TreeGrafter"/>
</dbReference>
<name>A0A8C3Q747_GEOPR</name>
<evidence type="ECO:0000256" key="1">
    <source>
        <dbReference type="SAM" id="MobiDB-lite"/>
    </source>
</evidence>
<dbReference type="InterPro" id="IPR029357">
    <property type="entry name" value="SPATA7"/>
</dbReference>
<dbReference type="GO" id="GO:0120200">
    <property type="term" value="C:rod photoreceptor outer segment"/>
    <property type="evidence" value="ECO:0007669"/>
    <property type="project" value="TreeGrafter"/>
</dbReference>
<dbReference type="PANTHER" id="PTHR14917">
    <property type="entry name" value="SPERMATOGENESIS-ASSOCIATED PROTEIN 7"/>
    <property type="match status" value="1"/>
</dbReference>
<reference evidence="2" key="1">
    <citation type="submission" date="2020-02" db="EMBL/GenBank/DDBJ databases">
        <authorList>
            <person name="Enbody D E."/>
            <person name="Pettersson E M."/>
        </authorList>
    </citation>
    <scope>NUCLEOTIDE SEQUENCE [LARGE SCALE GENOMIC DNA]</scope>
</reference>
<dbReference type="GO" id="GO:0036064">
    <property type="term" value="C:ciliary basal body"/>
    <property type="evidence" value="ECO:0007669"/>
    <property type="project" value="TreeGrafter"/>
</dbReference>
<dbReference type="AlphaFoldDB" id="A0A8C3Q747"/>
<dbReference type="CTD" id="55812"/>
<feature type="compositionally biased region" description="Basic and acidic residues" evidence="1">
    <location>
        <begin position="295"/>
        <end position="330"/>
    </location>
</feature>
<accession>A0A8U8BXV5</accession>
<proteinExistence type="predicted"/>
<feature type="compositionally biased region" description="Polar residues" evidence="1">
    <location>
        <begin position="282"/>
        <end position="291"/>
    </location>
</feature>
<gene>
    <name evidence="2" type="primary">SPATA7</name>
</gene>
<reference evidence="2" key="2">
    <citation type="submission" date="2025-08" db="UniProtKB">
        <authorList>
            <consortium name="Ensembl"/>
        </authorList>
    </citation>
    <scope>IDENTIFICATION</scope>
</reference>
<dbReference type="GO" id="GO:0045494">
    <property type="term" value="P:photoreceptor cell maintenance"/>
    <property type="evidence" value="ECO:0007669"/>
    <property type="project" value="TreeGrafter"/>
</dbReference>
<dbReference type="RefSeq" id="XP_030806346.1">
    <property type="nucleotide sequence ID" value="XM_030950486.1"/>
</dbReference>
<dbReference type="GO" id="GO:0000226">
    <property type="term" value="P:microtubule cytoskeleton organization"/>
    <property type="evidence" value="ECO:0007669"/>
    <property type="project" value="TreeGrafter"/>
</dbReference>
<organism evidence="2 3">
    <name type="scientific">Geospiza parvula</name>
    <name type="common">Small tree-finch</name>
    <name type="synonym">Camarhynchus parvulus</name>
    <dbReference type="NCBI Taxonomy" id="87175"/>
    <lineage>
        <taxon>Eukaryota</taxon>
        <taxon>Metazoa</taxon>
        <taxon>Chordata</taxon>
        <taxon>Craniata</taxon>
        <taxon>Vertebrata</taxon>
        <taxon>Euteleostomi</taxon>
        <taxon>Archelosauria</taxon>
        <taxon>Archosauria</taxon>
        <taxon>Dinosauria</taxon>
        <taxon>Saurischia</taxon>
        <taxon>Theropoda</taxon>
        <taxon>Coelurosauria</taxon>
        <taxon>Aves</taxon>
        <taxon>Neognathae</taxon>
        <taxon>Neoaves</taxon>
        <taxon>Telluraves</taxon>
        <taxon>Australaves</taxon>
        <taxon>Passeriformes</taxon>
        <taxon>Thraupidae</taxon>
        <taxon>Camarhynchus</taxon>
    </lineage>
</organism>
<dbReference type="Ensembl" id="ENSCPVT00000007569.2">
    <property type="protein sequence ID" value="ENSCPVP00000007287.2"/>
    <property type="gene ID" value="ENSCPVG00000005349.2"/>
</dbReference>
<dbReference type="Proteomes" id="UP000694382">
    <property type="component" value="Chromosome 5"/>
</dbReference>